<protein>
    <submittedName>
        <fullName evidence="2">Uncharacterized protein</fullName>
    </submittedName>
</protein>
<dbReference type="InParanoid" id="A0A067QEN8"/>
<keyword evidence="3" id="KW-1185">Reference proteome</keyword>
<feature type="compositionally biased region" description="Low complexity" evidence="1">
    <location>
        <begin position="85"/>
        <end position="100"/>
    </location>
</feature>
<proteinExistence type="predicted"/>
<sequence length="209" mass="23291">MAFTHVAENHLPAKQHVHPSNLPTPPLSPTEGTMHTAVHLLDSLQAFYHRERTWVLHTRAALEEALVKAPESPCLTDISSNNSPASFYSSSSTSDTTSAPLLPVENGTPAACPQADAKVGRINRPIAKKEQGRKDTNWHQRKRNFQLKLDGIGPKDARRFVQSARHKPVDEPRAKVLQMFGDLVDARMECCQRVNNLIRTANRADLHSR</sequence>
<name>A0A067QEN8_9AGAM</name>
<accession>A0A067QEN8</accession>
<dbReference type="EMBL" id="KL197709">
    <property type="protein sequence ID" value="KDQ64650.1"/>
    <property type="molecule type" value="Genomic_DNA"/>
</dbReference>
<feature type="region of interest" description="Disordered" evidence="1">
    <location>
        <begin position="85"/>
        <end position="117"/>
    </location>
</feature>
<evidence type="ECO:0000256" key="1">
    <source>
        <dbReference type="SAM" id="MobiDB-lite"/>
    </source>
</evidence>
<evidence type="ECO:0000313" key="2">
    <source>
        <dbReference type="EMBL" id="KDQ64650.1"/>
    </source>
</evidence>
<dbReference type="OrthoDB" id="3217075at2759"/>
<evidence type="ECO:0000313" key="3">
    <source>
        <dbReference type="Proteomes" id="UP000027265"/>
    </source>
</evidence>
<dbReference type="AlphaFoldDB" id="A0A067QEN8"/>
<reference evidence="3" key="1">
    <citation type="journal article" date="2014" name="Proc. Natl. Acad. Sci. U.S.A.">
        <title>Extensive sampling of basidiomycete genomes demonstrates inadequacy of the white-rot/brown-rot paradigm for wood decay fungi.</title>
        <authorList>
            <person name="Riley R."/>
            <person name="Salamov A.A."/>
            <person name="Brown D.W."/>
            <person name="Nagy L.G."/>
            <person name="Floudas D."/>
            <person name="Held B.W."/>
            <person name="Levasseur A."/>
            <person name="Lombard V."/>
            <person name="Morin E."/>
            <person name="Otillar R."/>
            <person name="Lindquist E.A."/>
            <person name="Sun H."/>
            <person name="LaButti K.M."/>
            <person name="Schmutz J."/>
            <person name="Jabbour D."/>
            <person name="Luo H."/>
            <person name="Baker S.E."/>
            <person name="Pisabarro A.G."/>
            <person name="Walton J.D."/>
            <person name="Blanchette R.A."/>
            <person name="Henrissat B."/>
            <person name="Martin F."/>
            <person name="Cullen D."/>
            <person name="Hibbett D.S."/>
            <person name="Grigoriev I.V."/>
        </authorList>
    </citation>
    <scope>NUCLEOTIDE SEQUENCE [LARGE SCALE GENOMIC DNA]</scope>
    <source>
        <strain evidence="3">MUCL 33604</strain>
    </source>
</reference>
<dbReference type="HOGENOM" id="CLU_096586_0_0_1"/>
<dbReference type="Proteomes" id="UP000027265">
    <property type="component" value="Unassembled WGS sequence"/>
</dbReference>
<organism evidence="2 3">
    <name type="scientific">Jaapia argillacea MUCL 33604</name>
    <dbReference type="NCBI Taxonomy" id="933084"/>
    <lineage>
        <taxon>Eukaryota</taxon>
        <taxon>Fungi</taxon>
        <taxon>Dikarya</taxon>
        <taxon>Basidiomycota</taxon>
        <taxon>Agaricomycotina</taxon>
        <taxon>Agaricomycetes</taxon>
        <taxon>Agaricomycetidae</taxon>
        <taxon>Jaapiales</taxon>
        <taxon>Jaapiaceae</taxon>
        <taxon>Jaapia</taxon>
    </lineage>
</organism>
<gene>
    <name evidence="2" type="ORF">JAAARDRAFT_28289</name>
</gene>
<feature type="region of interest" description="Disordered" evidence="1">
    <location>
        <begin position="1"/>
        <end position="31"/>
    </location>
</feature>